<dbReference type="PROSITE" id="PS51318">
    <property type="entry name" value="TAT"/>
    <property type="match status" value="1"/>
</dbReference>
<dbReference type="InterPro" id="IPR029058">
    <property type="entry name" value="AB_hydrolase_fold"/>
</dbReference>
<dbReference type="PANTHER" id="PTHR43798:SF33">
    <property type="entry name" value="HYDROLASE, PUTATIVE (AFU_ORTHOLOGUE AFUA_2G14860)-RELATED"/>
    <property type="match status" value="1"/>
</dbReference>
<reference evidence="3" key="1">
    <citation type="journal article" date="2022" name="BMC Genomics">
        <title>Genome sequence of the entomopathogenic Serratia entomophila isolate 626 and characterisation of the species specific itaconate degradation pathway.</title>
        <authorList>
            <person name="Vaughan A.L."/>
            <person name="Altermann E."/>
            <person name="Glare T.R."/>
            <person name="Hurst M.R.H."/>
        </authorList>
    </citation>
    <scope>NUCLEOTIDE SEQUENCE</scope>
    <source>
        <strain evidence="3">626</strain>
    </source>
</reference>
<dbReference type="InterPro" id="IPR000073">
    <property type="entry name" value="AB_hydrolase_1"/>
</dbReference>
<dbReference type="GO" id="GO:0016787">
    <property type="term" value="F:hydrolase activity"/>
    <property type="evidence" value="ECO:0007669"/>
    <property type="project" value="UniProtKB-KW"/>
</dbReference>
<dbReference type="SUPFAM" id="SSF53474">
    <property type="entry name" value="alpha/beta-Hydrolases"/>
    <property type="match status" value="1"/>
</dbReference>
<name>A0ABY5CQF5_9GAMM</name>
<keyword evidence="1" id="KW-0732">Signal</keyword>
<dbReference type="InterPro" id="IPR050266">
    <property type="entry name" value="AB_hydrolase_sf"/>
</dbReference>
<dbReference type="PANTHER" id="PTHR43798">
    <property type="entry name" value="MONOACYLGLYCEROL LIPASE"/>
    <property type="match status" value="1"/>
</dbReference>
<protein>
    <submittedName>
        <fullName evidence="3">Alpha/beta fold hydrolase</fullName>
    </submittedName>
</protein>
<dbReference type="InterPro" id="IPR006311">
    <property type="entry name" value="TAT_signal"/>
</dbReference>
<evidence type="ECO:0000259" key="2">
    <source>
        <dbReference type="Pfam" id="PF00561"/>
    </source>
</evidence>
<feature type="domain" description="AB hydrolase-1" evidence="2">
    <location>
        <begin position="69"/>
        <end position="260"/>
    </location>
</feature>
<feature type="chain" id="PRO_5045267880" evidence="1">
    <location>
        <begin position="32"/>
        <end position="370"/>
    </location>
</feature>
<evidence type="ECO:0000313" key="4">
    <source>
        <dbReference type="Proteomes" id="UP001056873"/>
    </source>
</evidence>
<organism evidence="3 4">
    <name type="scientific">Serratia entomophila</name>
    <dbReference type="NCBI Taxonomy" id="42906"/>
    <lineage>
        <taxon>Bacteria</taxon>
        <taxon>Pseudomonadati</taxon>
        <taxon>Pseudomonadota</taxon>
        <taxon>Gammaproteobacteria</taxon>
        <taxon>Enterobacterales</taxon>
        <taxon>Yersiniaceae</taxon>
        <taxon>Serratia</taxon>
    </lineage>
</organism>
<proteinExistence type="predicted"/>
<sequence length="370" mass="40349">MSERRRFFKQASIVTTLVRATTLMLSAMASAAAQQSEGGLMRQDFRVFTADGVGLHVREVRGNRSTGRPALILVHGARVPGIGSFDLDVPNGSLAGDLARLTGRSVFILDARGYGQSDRPVAMDHPPRESEPLSRGYEVIRDIDAVVAIARQRTGVDQVALLGWATGGMWSAYYASLWPEHVSELITFNALYGGSSRHAGLGLGTANDDPAHSGRFNPSIGGYALNTAASLLPSWDTTIPIEDKAKWRDPLVAEAYAHAALSSDPRSGEHQPPAFRAPLGAMEDSFYQATGRRLFDAASIKAAVLVVRSDHDFWSRPEDVENFVHDAVHAENIRAVTLTNATHYAHLDRPEHGRSQFIDEVVKFLAVERR</sequence>
<evidence type="ECO:0000313" key="3">
    <source>
        <dbReference type="EMBL" id="USV00078.1"/>
    </source>
</evidence>
<accession>A0ABY5CQF5</accession>
<dbReference type="Proteomes" id="UP001056873">
    <property type="component" value="Chromosome"/>
</dbReference>
<dbReference type="Gene3D" id="3.40.50.1820">
    <property type="entry name" value="alpha/beta hydrolase"/>
    <property type="match status" value="1"/>
</dbReference>
<keyword evidence="4" id="KW-1185">Reference proteome</keyword>
<dbReference type="EMBL" id="CP074347">
    <property type="protein sequence ID" value="USV00078.1"/>
    <property type="molecule type" value="Genomic_DNA"/>
</dbReference>
<dbReference type="RefSeq" id="WP_252960905.1">
    <property type="nucleotide sequence ID" value="NZ_CAMIPH010000008.1"/>
</dbReference>
<dbReference type="Pfam" id="PF00561">
    <property type="entry name" value="Abhydrolase_1"/>
    <property type="match status" value="1"/>
</dbReference>
<keyword evidence="3" id="KW-0378">Hydrolase</keyword>
<gene>
    <name evidence="3" type="ORF">KFQ06_18900</name>
</gene>
<feature type="signal peptide" evidence="1">
    <location>
        <begin position="1"/>
        <end position="31"/>
    </location>
</feature>
<evidence type="ECO:0000256" key="1">
    <source>
        <dbReference type="SAM" id="SignalP"/>
    </source>
</evidence>